<dbReference type="PANTHER" id="PTHR47331:SF5">
    <property type="entry name" value="RIBONUCLEASE H"/>
    <property type="match status" value="1"/>
</dbReference>
<comment type="caution">
    <text evidence="1">The sequence shown here is derived from an EMBL/GenBank/DDBJ whole genome shotgun (WGS) entry which is preliminary data.</text>
</comment>
<dbReference type="EMBL" id="CAJVCH010466534">
    <property type="protein sequence ID" value="CAG7820011.1"/>
    <property type="molecule type" value="Genomic_DNA"/>
</dbReference>
<organism evidence="1 2">
    <name type="scientific">Allacma fusca</name>
    <dbReference type="NCBI Taxonomy" id="39272"/>
    <lineage>
        <taxon>Eukaryota</taxon>
        <taxon>Metazoa</taxon>
        <taxon>Ecdysozoa</taxon>
        <taxon>Arthropoda</taxon>
        <taxon>Hexapoda</taxon>
        <taxon>Collembola</taxon>
        <taxon>Symphypleona</taxon>
        <taxon>Sminthuridae</taxon>
        <taxon>Allacma</taxon>
    </lineage>
</organism>
<proteinExistence type="predicted"/>
<reference evidence="1" key="1">
    <citation type="submission" date="2021-06" db="EMBL/GenBank/DDBJ databases">
        <authorList>
            <person name="Hodson N. C."/>
            <person name="Mongue J. A."/>
            <person name="Jaron S. K."/>
        </authorList>
    </citation>
    <scope>NUCLEOTIDE SEQUENCE</scope>
</reference>
<dbReference type="Proteomes" id="UP000708208">
    <property type="component" value="Unassembled WGS sequence"/>
</dbReference>
<sequence length="83" mass="9663">MDALTKDEEMAEMHFVETTTRLHDGSYQVELPFKDDVIELGNSRAMAVKRLFHLENKLQRNHQLQAQYHGAIQDLIDDGHLEE</sequence>
<accession>A0A8J2KUK0</accession>
<dbReference type="OrthoDB" id="8034802at2759"/>
<feature type="non-terminal residue" evidence="1">
    <location>
        <position position="83"/>
    </location>
</feature>
<dbReference type="AlphaFoldDB" id="A0A8J2KUK0"/>
<name>A0A8J2KUK0_9HEXA</name>
<gene>
    <name evidence="1" type="ORF">AFUS01_LOCUS30421</name>
</gene>
<keyword evidence="2" id="KW-1185">Reference proteome</keyword>
<dbReference type="PANTHER" id="PTHR47331">
    <property type="entry name" value="PHD-TYPE DOMAIN-CONTAINING PROTEIN"/>
    <property type="match status" value="1"/>
</dbReference>
<evidence type="ECO:0000313" key="1">
    <source>
        <dbReference type="EMBL" id="CAG7820011.1"/>
    </source>
</evidence>
<protein>
    <submittedName>
        <fullName evidence="1">Uncharacterized protein</fullName>
    </submittedName>
</protein>
<evidence type="ECO:0000313" key="2">
    <source>
        <dbReference type="Proteomes" id="UP000708208"/>
    </source>
</evidence>